<accession>A0ABW9EG51</accession>
<dbReference type="RefSeq" id="WP_408153469.1">
    <property type="nucleotide sequence ID" value="NZ_JAQQCL010000009.1"/>
</dbReference>
<gene>
    <name evidence="1" type="ORF">PQQ73_14965</name>
</gene>
<dbReference type="EMBL" id="JAQQCL010000009">
    <property type="protein sequence ID" value="MFM0717635.1"/>
    <property type="molecule type" value="Genomic_DNA"/>
</dbReference>
<comment type="caution">
    <text evidence="1">The sequence shown here is derived from an EMBL/GenBank/DDBJ whole genome shotgun (WGS) entry which is preliminary data.</text>
</comment>
<protein>
    <submittedName>
        <fullName evidence="1">Uncharacterized protein</fullName>
    </submittedName>
</protein>
<organism evidence="1 2">
    <name type="scientific">Paraburkholderia strydomiana</name>
    <dbReference type="NCBI Taxonomy" id="1245417"/>
    <lineage>
        <taxon>Bacteria</taxon>
        <taxon>Pseudomonadati</taxon>
        <taxon>Pseudomonadota</taxon>
        <taxon>Betaproteobacteria</taxon>
        <taxon>Burkholderiales</taxon>
        <taxon>Burkholderiaceae</taxon>
        <taxon>Paraburkholderia</taxon>
    </lineage>
</organism>
<dbReference type="Proteomes" id="UP001629392">
    <property type="component" value="Unassembled WGS sequence"/>
</dbReference>
<proteinExistence type="predicted"/>
<name>A0ABW9EG51_9BURK</name>
<evidence type="ECO:0000313" key="2">
    <source>
        <dbReference type="Proteomes" id="UP001629392"/>
    </source>
</evidence>
<keyword evidence="2" id="KW-1185">Reference proteome</keyword>
<sequence>MNAAAPAELAEQINWLAAIAAWVDVLMNNNWEDQGQRNAKTLMDPLGGSAILPG</sequence>
<reference evidence="1 2" key="1">
    <citation type="journal article" date="2024" name="Chem. Sci.">
        <title>Discovery of megapolipeptins by genome mining of a Burkholderiales bacteria collection.</title>
        <authorList>
            <person name="Paulo B.S."/>
            <person name="Recchia M.J.J."/>
            <person name="Lee S."/>
            <person name="Fergusson C.H."/>
            <person name="Romanowski S.B."/>
            <person name="Hernandez A."/>
            <person name="Krull N."/>
            <person name="Liu D.Y."/>
            <person name="Cavanagh H."/>
            <person name="Bos A."/>
            <person name="Gray C.A."/>
            <person name="Murphy B.T."/>
            <person name="Linington R.G."/>
            <person name="Eustaquio A.S."/>
        </authorList>
    </citation>
    <scope>NUCLEOTIDE SEQUENCE [LARGE SCALE GENOMIC DNA]</scope>
    <source>
        <strain evidence="1 2">RL17-350-BIC-E</strain>
    </source>
</reference>
<evidence type="ECO:0000313" key="1">
    <source>
        <dbReference type="EMBL" id="MFM0717635.1"/>
    </source>
</evidence>